<organism evidence="3 4">
    <name type="scientific">Oleiagrimonas soli</name>
    <dbReference type="NCBI Taxonomy" id="1543381"/>
    <lineage>
        <taxon>Bacteria</taxon>
        <taxon>Pseudomonadati</taxon>
        <taxon>Pseudomonadota</taxon>
        <taxon>Gammaproteobacteria</taxon>
        <taxon>Lysobacterales</taxon>
        <taxon>Rhodanobacteraceae</taxon>
        <taxon>Oleiagrimonas</taxon>
    </lineage>
</organism>
<proteinExistence type="predicted"/>
<feature type="domain" description="DUF5916" evidence="2">
    <location>
        <begin position="227"/>
        <end position="323"/>
    </location>
</feature>
<feature type="chain" id="PRO_5001944404" description="DUF5916 domain-containing protein" evidence="1">
    <location>
        <begin position="29"/>
        <end position="751"/>
    </location>
</feature>
<sequence length="751" mass="84232">MNRHPVRRACARMLLLLALSLAAFSACAQVTIDGHITPGEWAGARHITDFRDVQPLSGKPGSLPTEAWVMSTPKGLAVAFRLAQPAGVTRTHQRTRRDEEALVDRVNVMVDFDGDGRTGYDFTVALSGSVIDEVITNESSFNKDWDGDWKHAVSEDAQGWSVEILIPWYIAPMRRAHGGKRTIGLYLDRVVGSTGERMAWPTASFMRARFLSDFRKVTLPSYTQSLLAVTPYVSAVHDQVHGGSSFKTGADLFWKPNGQTQLTATVNPDFGQVESDDLVVNFGAEETFFSDKRPFFTENQGIFDFGLLIDNSQLIYTRRVGGPADDGSGPADITGALKLNGSIGDTNYGVLSAQESGAAGRTFDAVRVSHHFQTQTLGALLTRVDHPFLDRDATVLGIDHIWQPNAKLTVTSNVVGDTIQQRGTTLHGSGGSTIIQYEMNPRWTQQWIAMHFGKTLDINDFGYLPRNNLNYVHWEVRRRFTDLPADSTYASHEWRWRIIGMNNDQGLTLQRQFRVISRNERRDGGTDYLQLNLDASGHDDLLTRGNHALRTHANATLFAERTLPRRGAWGWDLSANVSGNDLTGLKRIGYEIEVLPTYYFSDALSFTPGVSYTYQPNWLIWQRDNLVGSFDGRTLELDAALNWNLSERQELRVRLQALGLNARMRQAYQVGADMRAHPDATPIDDFSLRNLGFQIRYRYQLAPLSNLYIVYGRGGYALEPLLTSTGTQFRQSFNLRDSEQFLVKVAYRFEL</sequence>
<dbReference type="Proteomes" id="UP000029708">
    <property type="component" value="Unassembled WGS sequence"/>
</dbReference>
<evidence type="ECO:0000256" key="1">
    <source>
        <dbReference type="SAM" id="SignalP"/>
    </source>
</evidence>
<reference evidence="3 4" key="1">
    <citation type="submission" date="2014-09" db="EMBL/GenBank/DDBJ databases">
        <title>Xanthomonadaceae 3.5X direct submission.</title>
        <authorList>
            <person name="Fang T."/>
            <person name="Wang H."/>
        </authorList>
    </citation>
    <scope>NUCLEOTIDE SEQUENCE [LARGE SCALE GENOMIC DNA]</scope>
    <source>
        <strain evidence="3 4">3.5X</strain>
    </source>
</reference>
<keyword evidence="1" id="KW-0732">Signal</keyword>
<feature type="domain" description="DUF5916" evidence="2">
    <location>
        <begin position="407"/>
        <end position="747"/>
    </location>
</feature>
<dbReference type="STRING" id="1543381.LF63_0107755"/>
<dbReference type="HOGENOM" id="CLU_022024_0_0_6"/>
<comment type="caution">
    <text evidence="3">The sequence shown here is derived from an EMBL/GenBank/DDBJ whole genome shotgun (WGS) entry which is preliminary data.</text>
</comment>
<dbReference type="InterPro" id="IPR045670">
    <property type="entry name" value="DUF5916"/>
</dbReference>
<evidence type="ECO:0000259" key="2">
    <source>
        <dbReference type="Pfam" id="PF19313"/>
    </source>
</evidence>
<feature type="signal peptide" evidence="1">
    <location>
        <begin position="1"/>
        <end position="28"/>
    </location>
</feature>
<keyword evidence="4" id="KW-1185">Reference proteome</keyword>
<gene>
    <name evidence="3" type="ORF">LF63_0107755</name>
</gene>
<name>A0A099CWU5_9GAMM</name>
<dbReference type="PROSITE" id="PS51257">
    <property type="entry name" value="PROKAR_LIPOPROTEIN"/>
    <property type="match status" value="1"/>
</dbReference>
<dbReference type="SUPFAM" id="SSF49344">
    <property type="entry name" value="CBD9-like"/>
    <property type="match status" value="1"/>
</dbReference>
<dbReference type="Gene3D" id="2.60.40.1190">
    <property type="match status" value="1"/>
</dbReference>
<dbReference type="EMBL" id="JROI01000010">
    <property type="protein sequence ID" value="KGI78219.1"/>
    <property type="molecule type" value="Genomic_DNA"/>
</dbReference>
<evidence type="ECO:0000313" key="3">
    <source>
        <dbReference type="EMBL" id="KGI78219.1"/>
    </source>
</evidence>
<dbReference type="Pfam" id="PF19313">
    <property type="entry name" value="DUF5916"/>
    <property type="match status" value="2"/>
</dbReference>
<dbReference type="OrthoDB" id="9786766at2"/>
<evidence type="ECO:0000313" key="4">
    <source>
        <dbReference type="Proteomes" id="UP000029708"/>
    </source>
</evidence>
<accession>A0A099CWU5</accession>
<dbReference type="AlphaFoldDB" id="A0A099CWU5"/>
<protein>
    <recommendedName>
        <fullName evidence="2">DUF5916 domain-containing protein</fullName>
    </recommendedName>
</protein>